<evidence type="ECO:0000256" key="1">
    <source>
        <dbReference type="ARBA" id="ARBA00004251"/>
    </source>
</evidence>
<evidence type="ECO:0000313" key="17">
    <source>
        <dbReference type="Proteomes" id="UP001044222"/>
    </source>
</evidence>
<feature type="region of interest" description="Disordered" evidence="14">
    <location>
        <begin position="217"/>
        <end position="238"/>
    </location>
</feature>
<feature type="transmembrane region" description="Helical" evidence="15">
    <location>
        <begin position="183"/>
        <end position="207"/>
    </location>
</feature>
<evidence type="ECO:0008006" key="18">
    <source>
        <dbReference type="Google" id="ProtNLM"/>
    </source>
</evidence>
<keyword evidence="8 15" id="KW-0472">Membrane</keyword>
<evidence type="ECO:0000313" key="16">
    <source>
        <dbReference type="EMBL" id="KAG5835016.1"/>
    </source>
</evidence>
<organism evidence="16 17">
    <name type="scientific">Anguilla anguilla</name>
    <name type="common">European freshwater eel</name>
    <name type="synonym">Muraena anguilla</name>
    <dbReference type="NCBI Taxonomy" id="7936"/>
    <lineage>
        <taxon>Eukaryota</taxon>
        <taxon>Metazoa</taxon>
        <taxon>Chordata</taxon>
        <taxon>Craniata</taxon>
        <taxon>Vertebrata</taxon>
        <taxon>Euteleostomi</taxon>
        <taxon>Actinopterygii</taxon>
        <taxon>Neopterygii</taxon>
        <taxon>Teleostei</taxon>
        <taxon>Anguilliformes</taxon>
        <taxon>Anguillidae</taxon>
        <taxon>Anguilla</taxon>
    </lineage>
</organism>
<gene>
    <name evidence="16" type="ORF">ANANG_G00267630</name>
</gene>
<keyword evidence="17" id="KW-1185">Reference proteome</keyword>
<reference evidence="16" key="1">
    <citation type="submission" date="2021-01" db="EMBL/GenBank/DDBJ databases">
        <title>A chromosome-scale assembly of European eel, Anguilla anguilla.</title>
        <authorList>
            <person name="Henkel C."/>
            <person name="Jong-Raadsen S.A."/>
            <person name="Dufour S."/>
            <person name="Weltzien F.-A."/>
            <person name="Palstra A.P."/>
            <person name="Pelster B."/>
            <person name="Spaink H.P."/>
            <person name="Van Den Thillart G.E."/>
            <person name="Jansen H."/>
            <person name="Zahm M."/>
            <person name="Klopp C."/>
            <person name="Cedric C."/>
            <person name="Louis A."/>
            <person name="Berthelot C."/>
            <person name="Parey E."/>
            <person name="Roest Crollius H."/>
            <person name="Montfort J."/>
            <person name="Robinson-Rechavi M."/>
            <person name="Bucao C."/>
            <person name="Bouchez O."/>
            <person name="Gislard M."/>
            <person name="Lluch J."/>
            <person name="Milhes M."/>
            <person name="Lampietro C."/>
            <person name="Lopez Roques C."/>
            <person name="Donnadieu C."/>
            <person name="Braasch I."/>
            <person name="Desvignes T."/>
            <person name="Postlethwait J."/>
            <person name="Bobe J."/>
            <person name="Guiguen Y."/>
            <person name="Dirks R."/>
        </authorList>
    </citation>
    <scope>NUCLEOTIDE SEQUENCE</scope>
    <source>
        <strain evidence="16">Tag_6206</strain>
        <tissue evidence="16">Liver</tissue>
    </source>
</reference>
<dbReference type="InterPro" id="IPR013783">
    <property type="entry name" value="Ig-like_fold"/>
</dbReference>
<keyword evidence="6 15" id="KW-1133">Transmembrane helix</keyword>
<evidence type="ECO:0000256" key="5">
    <source>
        <dbReference type="ARBA" id="ARBA00022859"/>
    </source>
</evidence>
<evidence type="ECO:0000256" key="6">
    <source>
        <dbReference type="ARBA" id="ARBA00022989"/>
    </source>
</evidence>
<comment type="subcellular location">
    <subcellularLocation>
        <location evidence="1">Cell membrane</location>
        <topology evidence="1">Single-pass type I membrane protein</topology>
    </subcellularLocation>
</comment>
<dbReference type="EMBL" id="JAFIRN010000015">
    <property type="protein sequence ID" value="KAG5835016.1"/>
    <property type="molecule type" value="Genomic_DNA"/>
</dbReference>
<feature type="non-terminal residue" evidence="16">
    <location>
        <position position="238"/>
    </location>
</feature>
<dbReference type="InterPro" id="IPR015468">
    <property type="entry name" value="CD8_asu"/>
</dbReference>
<keyword evidence="5" id="KW-0391">Immunity</keyword>
<evidence type="ECO:0000256" key="2">
    <source>
        <dbReference type="ARBA" id="ARBA00022475"/>
    </source>
</evidence>
<accession>A0A9D3RLR2</accession>
<keyword evidence="2" id="KW-1003">Cell membrane</keyword>
<dbReference type="Gene3D" id="2.60.40.10">
    <property type="entry name" value="Immunoglobulins"/>
    <property type="match status" value="1"/>
</dbReference>
<dbReference type="Proteomes" id="UP001044222">
    <property type="component" value="Chromosome 15"/>
</dbReference>
<dbReference type="PANTHER" id="PTHR10441">
    <property type="entry name" value="CD8 ALPHA CHAIN"/>
    <property type="match status" value="1"/>
</dbReference>
<dbReference type="InterPro" id="IPR036179">
    <property type="entry name" value="Ig-like_dom_sf"/>
</dbReference>
<evidence type="ECO:0000256" key="7">
    <source>
        <dbReference type="ARBA" id="ARBA00023130"/>
    </source>
</evidence>
<keyword evidence="12" id="KW-0449">Lipoprotein</keyword>
<keyword evidence="9" id="KW-0564">Palmitate</keyword>
<evidence type="ECO:0000256" key="8">
    <source>
        <dbReference type="ARBA" id="ARBA00023136"/>
    </source>
</evidence>
<proteinExistence type="predicted"/>
<evidence type="ECO:0000256" key="11">
    <source>
        <dbReference type="ARBA" id="ARBA00023180"/>
    </source>
</evidence>
<evidence type="ECO:0000256" key="10">
    <source>
        <dbReference type="ARBA" id="ARBA00023157"/>
    </source>
</evidence>
<name>A0A9D3RLR2_ANGAN</name>
<keyword evidence="7" id="KW-1064">Adaptive immunity</keyword>
<evidence type="ECO:0000256" key="14">
    <source>
        <dbReference type="SAM" id="MobiDB-lite"/>
    </source>
</evidence>
<dbReference type="GO" id="GO:0005886">
    <property type="term" value="C:plasma membrane"/>
    <property type="evidence" value="ECO:0007669"/>
    <property type="project" value="UniProtKB-SubCell"/>
</dbReference>
<evidence type="ECO:0000256" key="3">
    <source>
        <dbReference type="ARBA" id="ARBA00022692"/>
    </source>
</evidence>
<evidence type="ECO:0000256" key="12">
    <source>
        <dbReference type="ARBA" id="ARBA00023288"/>
    </source>
</evidence>
<comment type="caution">
    <text evidence="16">The sequence shown here is derived from an EMBL/GenBank/DDBJ whole genome shotgun (WGS) entry which is preliminary data.</text>
</comment>
<protein>
    <recommendedName>
        <fullName evidence="18">Ig-like domain-containing protein</fullName>
    </recommendedName>
</protein>
<dbReference type="PANTHER" id="PTHR10441:SF2">
    <property type="entry name" value="T-CELL SURFACE GLYCOPROTEIN CD8 ALPHA CHAIN"/>
    <property type="match status" value="1"/>
</dbReference>
<evidence type="ECO:0000256" key="9">
    <source>
        <dbReference type="ARBA" id="ARBA00023139"/>
    </source>
</evidence>
<dbReference type="AlphaFoldDB" id="A0A9D3RLR2"/>
<sequence>RRKISHGHTKRKCRKCLSGYLSFWSSFNIHINSQALTFMKRRRRCHLKCEPPSKGNIINWIRIREDKIEFIASFTTTGEAKTNLYASLFSAEKINQNILILKEFQKARDSGIYSCASFNKNALHFGKSTRIQGKQEARPTIKTTAAATAALPRPRDTTCSSVPCTCQTPAVIKVLHPNIKCELMIFAPLVGGCGVLILILIITICYCSGTRTKRCPHHYKRTPRNPTPVRQATPDRYV</sequence>
<keyword evidence="4" id="KW-0732">Signal</keyword>
<evidence type="ECO:0000256" key="13">
    <source>
        <dbReference type="ARBA" id="ARBA00023319"/>
    </source>
</evidence>
<keyword evidence="13" id="KW-0393">Immunoglobulin domain</keyword>
<keyword evidence="10" id="KW-1015">Disulfide bond</keyword>
<dbReference type="SUPFAM" id="SSF48726">
    <property type="entry name" value="Immunoglobulin"/>
    <property type="match status" value="1"/>
</dbReference>
<keyword evidence="11" id="KW-0325">Glycoprotein</keyword>
<evidence type="ECO:0000256" key="4">
    <source>
        <dbReference type="ARBA" id="ARBA00022729"/>
    </source>
</evidence>
<keyword evidence="3 15" id="KW-0812">Transmembrane</keyword>
<evidence type="ECO:0000256" key="15">
    <source>
        <dbReference type="SAM" id="Phobius"/>
    </source>
</evidence>
<dbReference type="GO" id="GO:0002250">
    <property type="term" value="P:adaptive immune response"/>
    <property type="evidence" value="ECO:0007669"/>
    <property type="project" value="UniProtKB-KW"/>
</dbReference>